<evidence type="ECO:0000256" key="6">
    <source>
        <dbReference type="SAM" id="Phobius"/>
    </source>
</evidence>
<evidence type="ECO:0000256" key="7">
    <source>
        <dbReference type="SAM" id="SignalP"/>
    </source>
</evidence>
<keyword evidence="1" id="KW-0134">Cell wall</keyword>
<feature type="domain" description="Gram-positive cocci surface proteins LPxTG" evidence="8">
    <location>
        <begin position="490"/>
        <end position="524"/>
    </location>
</feature>
<keyword evidence="6" id="KW-0812">Transmembrane</keyword>
<keyword evidence="4" id="KW-0572">Peptidoglycan-anchor</keyword>
<evidence type="ECO:0000256" key="3">
    <source>
        <dbReference type="ARBA" id="ARBA00022729"/>
    </source>
</evidence>
<keyword evidence="6" id="KW-0472">Membrane</keyword>
<feature type="region of interest" description="Disordered" evidence="5">
    <location>
        <begin position="310"/>
        <end position="339"/>
    </location>
</feature>
<keyword evidence="3 7" id="KW-0732">Signal</keyword>
<dbReference type="EMBL" id="JBHTOK010000009">
    <property type="protein sequence ID" value="MFD1440144.1"/>
    <property type="molecule type" value="Genomic_DNA"/>
</dbReference>
<feature type="signal peptide" evidence="7">
    <location>
        <begin position="1"/>
        <end position="40"/>
    </location>
</feature>
<dbReference type="Proteomes" id="UP001597212">
    <property type="component" value="Unassembled WGS sequence"/>
</dbReference>
<feature type="compositionally biased region" description="Low complexity" evidence="5">
    <location>
        <begin position="223"/>
        <end position="235"/>
    </location>
</feature>
<dbReference type="Pfam" id="PF00746">
    <property type="entry name" value="Gram_pos_anchor"/>
    <property type="match status" value="1"/>
</dbReference>
<feature type="compositionally biased region" description="Low complexity" evidence="5">
    <location>
        <begin position="129"/>
        <end position="145"/>
    </location>
</feature>
<keyword evidence="10" id="KW-1185">Reference proteome</keyword>
<gene>
    <name evidence="9" type="ORF">ACFQ5K_01885</name>
</gene>
<evidence type="ECO:0000259" key="8">
    <source>
        <dbReference type="PROSITE" id="PS50847"/>
    </source>
</evidence>
<sequence>MKNRSNTLKAARSNKAWFTAGVVAAGLFSVSAIGSTTVSAATLAQASAANTLAAPNQTGKVQADLDAYAKGMQIGRTGAISLPAHFTDGQRADYIEAIMAGFKAGQLMHQSKLNHIDTIAETPNKSTQASDDAAAKANNDVNNQNPTDPTGKVSEDLDAYAKGMQIGKTGAASLPAHFTDGQRADYIEAITAGFKAGQLMHQSKLNHIDTIAETPNKSTQTSDDAAAKANNDVNNQNPTDPTGKVSEDLDAYAKGLQIGKTGAVSLPAHFTDGQRADYIEAITAGFKAGQLMHQSKLNHIDTIAETPNMSTQASNDAAAEANNDVNNQNPTNPTGKSEEDLDAYNKGLQIGKTGAASLPAHFTDGESADYIEAIKAGFKAGQLMHQSQLNHIDTIAETPNMSTEASNAMEQAVNNNLNKMENLPNLSTLASEKARAEAEKNGEDGAEEPDFPAALIMPAADVTTPRPTPAPNPGHPVHQLGKKAANKRVLPHTGEKPNVAAAGLGVFATLGALFGPSGIGRKRA</sequence>
<dbReference type="InterPro" id="IPR019931">
    <property type="entry name" value="LPXTG_anchor"/>
</dbReference>
<dbReference type="PROSITE" id="PS50847">
    <property type="entry name" value="GRAM_POS_ANCHORING"/>
    <property type="match status" value="1"/>
</dbReference>
<protein>
    <submittedName>
        <fullName evidence="9">LPXTG cell wall anchor domain-containing protein</fullName>
    </submittedName>
</protein>
<keyword evidence="2" id="KW-0964">Secreted</keyword>
<evidence type="ECO:0000313" key="10">
    <source>
        <dbReference type="Proteomes" id="UP001597212"/>
    </source>
</evidence>
<name>A0ABW4CTR9_9LACO</name>
<evidence type="ECO:0000256" key="1">
    <source>
        <dbReference type="ARBA" id="ARBA00022512"/>
    </source>
</evidence>
<evidence type="ECO:0000256" key="2">
    <source>
        <dbReference type="ARBA" id="ARBA00022525"/>
    </source>
</evidence>
<evidence type="ECO:0000256" key="5">
    <source>
        <dbReference type="SAM" id="MobiDB-lite"/>
    </source>
</evidence>
<reference evidence="10" key="1">
    <citation type="journal article" date="2019" name="Int. J. Syst. Evol. Microbiol.">
        <title>The Global Catalogue of Microorganisms (GCM) 10K type strain sequencing project: providing services to taxonomists for standard genome sequencing and annotation.</title>
        <authorList>
            <consortium name="The Broad Institute Genomics Platform"/>
            <consortium name="The Broad Institute Genome Sequencing Center for Infectious Disease"/>
            <person name="Wu L."/>
            <person name="Ma J."/>
        </authorList>
    </citation>
    <scope>NUCLEOTIDE SEQUENCE [LARGE SCALE GENOMIC DNA]</scope>
    <source>
        <strain evidence="10">CCM 8912</strain>
    </source>
</reference>
<comment type="caution">
    <text evidence="9">The sequence shown here is derived from an EMBL/GenBank/DDBJ whole genome shotgun (WGS) entry which is preliminary data.</text>
</comment>
<feature type="region of interest" description="Disordered" evidence="5">
    <location>
        <begin position="215"/>
        <end position="245"/>
    </location>
</feature>
<feature type="region of interest" description="Disordered" evidence="5">
    <location>
        <begin position="123"/>
        <end position="153"/>
    </location>
</feature>
<evidence type="ECO:0000313" key="9">
    <source>
        <dbReference type="EMBL" id="MFD1440144.1"/>
    </source>
</evidence>
<evidence type="ECO:0000256" key="4">
    <source>
        <dbReference type="ARBA" id="ARBA00023088"/>
    </source>
</evidence>
<accession>A0ABW4CTR9</accession>
<proteinExistence type="predicted"/>
<organism evidence="9 10">
    <name type="scientific">Lacticaseibacillus hegangensis</name>
    <dbReference type="NCBI Taxonomy" id="2486010"/>
    <lineage>
        <taxon>Bacteria</taxon>
        <taxon>Bacillati</taxon>
        <taxon>Bacillota</taxon>
        <taxon>Bacilli</taxon>
        <taxon>Lactobacillales</taxon>
        <taxon>Lactobacillaceae</taxon>
        <taxon>Lacticaseibacillus</taxon>
    </lineage>
</organism>
<feature type="compositionally biased region" description="Low complexity" evidence="5">
    <location>
        <begin position="312"/>
        <end position="334"/>
    </location>
</feature>
<feature type="transmembrane region" description="Helical" evidence="6">
    <location>
        <begin position="499"/>
        <end position="519"/>
    </location>
</feature>
<dbReference type="RefSeq" id="WP_164506126.1">
    <property type="nucleotide sequence ID" value="NZ_JBHTOK010000009.1"/>
</dbReference>
<keyword evidence="6" id="KW-1133">Transmembrane helix</keyword>
<feature type="chain" id="PRO_5046597425" evidence="7">
    <location>
        <begin position="41"/>
        <end position="524"/>
    </location>
</feature>